<dbReference type="Proteomes" id="UP000253872">
    <property type="component" value="Unassembled WGS sequence"/>
</dbReference>
<dbReference type="GO" id="GO:0003677">
    <property type="term" value="F:DNA binding"/>
    <property type="evidence" value="ECO:0007669"/>
    <property type="project" value="InterPro"/>
</dbReference>
<dbReference type="RefSeq" id="WP_111402150.1">
    <property type="nucleotide sequence ID" value="NZ_QEPN01000002.1"/>
</dbReference>
<gene>
    <name evidence="1" type="ORF">DPV93_03080</name>
</gene>
<dbReference type="EMBL" id="QEPN01000002">
    <property type="protein sequence ID" value="RDE73085.1"/>
    <property type="molecule type" value="Genomic_DNA"/>
</dbReference>
<comment type="caution">
    <text evidence="1">The sequence shown here is derived from an EMBL/GenBank/DDBJ whole genome shotgun (WGS) entry which is preliminary data.</text>
</comment>
<dbReference type="GO" id="GO:0004519">
    <property type="term" value="F:endonuclease activity"/>
    <property type="evidence" value="ECO:0007669"/>
    <property type="project" value="InterPro"/>
</dbReference>
<evidence type="ECO:0000313" key="2">
    <source>
        <dbReference type="Proteomes" id="UP000253872"/>
    </source>
</evidence>
<protein>
    <submittedName>
        <fullName evidence="1">Terminase</fullName>
    </submittedName>
</protein>
<dbReference type="AlphaFoldDB" id="A0A369YJU9"/>
<reference evidence="1 2" key="1">
    <citation type="submission" date="2018-05" db="EMBL/GenBank/DDBJ databases">
        <title>Draft Genome Sequences for a Diverse set of 7 Haemophilus Species.</title>
        <authorList>
            <person name="Nichols M."/>
            <person name="Topaz N."/>
            <person name="Wang X."/>
            <person name="Wang X."/>
            <person name="Boxrud D."/>
        </authorList>
    </citation>
    <scope>NUCLEOTIDE SEQUENCE [LARGE SCALE GENOMIC DNA]</scope>
    <source>
        <strain evidence="1 2">C2002001239</strain>
    </source>
</reference>
<name>A0A369YJU9_9PAST</name>
<evidence type="ECO:0000313" key="1">
    <source>
        <dbReference type="EMBL" id="RDE73085.1"/>
    </source>
</evidence>
<organism evidence="1 2">
    <name type="scientific">Haemophilus sputorum</name>
    <dbReference type="NCBI Taxonomy" id="1078480"/>
    <lineage>
        <taxon>Bacteria</taxon>
        <taxon>Pseudomonadati</taxon>
        <taxon>Pseudomonadota</taxon>
        <taxon>Gammaproteobacteria</taxon>
        <taxon>Pasteurellales</taxon>
        <taxon>Pasteurellaceae</taxon>
        <taxon>Haemophilus</taxon>
    </lineage>
</organism>
<dbReference type="Pfam" id="PF05944">
    <property type="entry name" value="Phage_term_smal"/>
    <property type="match status" value="1"/>
</dbReference>
<sequence>MAERLSPAQIHLRTISAALAHAAENEDLSDFTEYEKMCRVLARHRKDLKQIQSTKLKADFKRKILPDYLPWIEGALSAGTGKQDIILMTWCVWGIDCEEYHLALQIAEYAIFHDLRLPEPFTRTLGTMIAEEFADKAKAAMAANQPFEVAYLERVQSLTELIDMPDESRARLLRELGLLLALKNPKQALECLERALSLNQAIGVKGEIKKLRKQLNKADE</sequence>
<proteinExistence type="predicted"/>
<accession>A0A369YJU9</accession>
<dbReference type="InterPro" id="IPR010270">
    <property type="entry name" value="Phage_P2_GpM"/>
</dbReference>